<protein>
    <submittedName>
        <fullName evidence="1">Uncharacterized protein</fullName>
    </submittedName>
</protein>
<keyword evidence="2" id="KW-1185">Reference proteome</keyword>
<proteinExistence type="predicted"/>
<evidence type="ECO:0000313" key="1">
    <source>
        <dbReference type="EMBL" id="ASN83255.1"/>
    </source>
</evidence>
<reference evidence="1 2" key="1">
    <citation type="submission" date="2017-05" db="EMBL/GenBank/DDBJ databases">
        <title>The complete genome sequence of Deinococcus ficus isolated from the rhizosphere of the Ficus religiosa L. in Taiwan.</title>
        <authorList>
            <person name="Wu K.-M."/>
            <person name="Liao T.-L."/>
            <person name="Liu Y.-M."/>
            <person name="Young C.-C."/>
            <person name="Tsai S.-F."/>
        </authorList>
    </citation>
    <scope>NUCLEOTIDE SEQUENCE [LARGE SCALE GENOMIC DNA]</scope>
    <source>
        <strain evidence="1 2">CC-FR2-10</strain>
        <plasmid evidence="2">pdfi3</plasmid>
    </source>
</reference>
<keyword evidence="1" id="KW-0614">Plasmid</keyword>
<dbReference type="RefSeq" id="WP_027462698.1">
    <property type="nucleotide sequence ID" value="NZ_CP021084.1"/>
</dbReference>
<geneLocation type="plasmid" evidence="2">
    <name>pdfi3</name>
</geneLocation>
<dbReference type="AlphaFoldDB" id="A0A221T2Y2"/>
<organism evidence="1 2">
    <name type="scientific">Deinococcus ficus</name>
    <dbReference type="NCBI Taxonomy" id="317577"/>
    <lineage>
        <taxon>Bacteria</taxon>
        <taxon>Thermotogati</taxon>
        <taxon>Deinococcota</taxon>
        <taxon>Deinococci</taxon>
        <taxon>Deinococcales</taxon>
        <taxon>Deinococcaceae</taxon>
        <taxon>Deinococcus</taxon>
    </lineage>
</organism>
<dbReference type="EMBL" id="CP021084">
    <property type="protein sequence ID" value="ASN83255.1"/>
    <property type="molecule type" value="Genomic_DNA"/>
</dbReference>
<sequence>MSAVVTTADWKQVKSLFESGHLGQAHTALKVLAKAGHEEAKTLYALSLLQLGEAEQACAAMQHHPGWQRVIEALIQVPPSAGDSAPGQEHATLQLLAEAIRWHHAGEYQKASLWLQECWVLPTFAAEQRCILLWLSVQNALEQFDLTEARRYLKLSEQVHPEHHLLLRTQQLCESSLTVDLDIETAQQHQRNIRRSARGRDLFNLLLFGGPQLEVYAHDRQAASVAELSRKLQDLPTVHTHRAIAAALLGERDVALEIPCASARLEARRRLYAAWQNGDTDELCSAALAQPNDLTWTRDHLRLTGHLDACALDALNEAVGPLKVPEHATHSYYVQLLGEHPQILTPEGPLNLGSLTRNAARLLALLLINKRREDSYQCSDDLIQSLMDMNPEYLSADDRRSAKMQVAKLIYSLRQKTRQDLVVSEHRSYTLGEHHVLLDTDALQDLIRSGDLDNAAELLQEGILPHESPNSALHAYRCQLYQEFFEAVDARLDRDLTDRERHQLAMCLAPFTDWPWPDPMLEEQAQAVFDRLSADVA</sequence>
<name>A0A221T2Y2_9DEIO</name>
<gene>
    <name evidence="1" type="ORF">DFI_18835</name>
</gene>
<dbReference type="KEGG" id="dfc:DFI_18835"/>
<accession>A0A221T2Y2</accession>
<dbReference type="Proteomes" id="UP000259030">
    <property type="component" value="Plasmid pDFI3"/>
</dbReference>
<evidence type="ECO:0000313" key="2">
    <source>
        <dbReference type="Proteomes" id="UP000259030"/>
    </source>
</evidence>